<sequence>MRRIIALLLLFFMGFGCLEEHSFPGNKTEQMVSLNAVDLDSDGNVDYSVYDYAPFQVNGMEVQRQVTVSVRTSAVYTSYNPTLTDVNLLQADQSLEEFSKARAQADMECGNRLGISNVVCSNTPTCKELCSAASLKCKKIAMYYEEALSDSILSYIKNNNDMRTLIMNTRKSVLTLRLSGDQSRNAFLQDTRDIVYSIADANANPVYTNQNFDLCDKSDFGVGYVLEAAKKIGNYETKNEEYTYRVIISFIPTQAVTDDLTLSGVGMVDRMPAQAIPHPEVISSRQGIIANQNGQDVFISWDSSKSSKEGYVLMYTFTSTTPPETTLAALKVPGVKTKKISLIILGPTNFVLLTLTDLLKNYYIAYGLALGFTLAALFFLYTILILVFTLVNEKAGGSTFLTGFRKAFGRTDIRWRTDMVVAVVLLGVGYYIASVMTAPPQMILGILESIDFLLRNDMGMISITLVFMGSVMSYLAVENFVKIIILERAYGMVIRQEKDLYLAKASTLKDRIKELGKLIDEDTKEDFDVSKEYDVYSSVKLERVDELAKDMNARNRALIEEQLIHVESAISTLSERKKVADENWTKWKENIAKLLEEQEEVYSSSLVTVPASLRAWALSRYVKEASAEGVYFERDALKKRKVSPTQLVQEMIEKRLINGAVVLKQDKVLVSEFDEHGGTLQTALTLKLRTYLNSLAKNLGQHPPQSFAAIGDKNVIVIMKDYSTEAVLFLNKDKFKDAVEHWRAKIKVFETG</sequence>
<proteinExistence type="predicted"/>
<dbReference type="EMBL" id="CABMJJ010000009">
    <property type="protein sequence ID" value="VVC04294.1"/>
    <property type="molecule type" value="Genomic_DNA"/>
</dbReference>
<name>A0A5E4LQN0_9ARCH</name>
<keyword evidence="1" id="KW-0812">Transmembrane</keyword>
<keyword evidence="1" id="KW-0472">Membrane</keyword>
<feature type="transmembrane region" description="Helical" evidence="1">
    <location>
        <begin position="363"/>
        <end position="391"/>
    </location>
</feature>
<dbReference type="PROSITE" id="PS51257">
    <property type="entry name" value="PROKAR_LIPOPROTEIN"/>
    <property type="match status" value="1"/>
</dbReference>
<dbReference type="Proteomes" id="UP000789941">
    <property type="component" value="Unassembled WGS sequence"/>
</dbReference>
<feature type="transmembrane region" description="Helical" evidence="1">
    <location>
        <begin position="419"/>
        <end position="438"/>
    </location>
</feature>
<dbReference type="AlphaFoldDB" id="A0A5E4LQN0"/>
<gene>
    <name evidence="2" type="ORF">LFW2832_00859</name>
</gene>
<comment type="caution">
    <text evidence="2">The sequence shown here is derived from an EMBL/GenBank/DDBJ whole genome shotgun (WGS) entry which is preliminary data.</text>
</comment>
<feature type="transmembrane region" description="Helical" evidence="1">
    <location>
        <begin position="458"/>
        <end position="477"/>
    </location>
</feature>
<evidence type="ECO:0000256" key="1">
    <source>
        <dbReference type="SAM" id="Phobius"/>
    </source>
</evidence>
<organism evidence="2 3">
    <name type="scientific">Candidatus Bilamarchaeum dharawalense</name>
    <dbReference type="NCBI Taxonomy" id="2885759"/>
    <lineage>
        <taxon>Archaea</taxon>
        <taxon>Candidatus Micrarchaeota</taxon>
        <taxon>Candidatus Micrarchaeia</taxon>
        <taxon>Candidatus Anstonellales</taxon>
        <taxon>Candidatus Bilamarchaeaceae</taxon>
        <taxon>Candidatus Bilamarchaeum</taxon>
    </lineage>
</organism>
<accession>A0A5E4LQN0</accession>
<protein>
    <submittedName>
        <fullName evidence="2">Uncharacterized protein</fullName>
    </submittedName>
</protein>
<keyword evidence="1" id="KW-1133">Transmembrane helix</keyword>
<reference evidence="2 3" key="1">
    <citation type="submission" date="2019-08" db="EMBL/GenBank/DDBJ databases">
        <authorList>
            <person name="Vazquez-Campos X."/>
        </authorList>
    </citation>
    <scope>NUCLEOTIDE SEQUENCE [LARGE SCALE GENOMIC DNA]</scope>
    <source>
        <strain evidence="2">LFW-283_2</strain>
    </source>
</reference>
<evidence type="ECO:0000313" key="3">
    <source>
        <dbReference type="Proteomes" id="UP000789941"/>
    </source>
</evidence>
<evidence type="ECO:0000313" key="2">
    <source>
        <dbReference type="EMBL" id="VVC04294.1"/>
    </source>
</evidence>